<reference evidence="2" key="1">
    <citation type="journal article" date="2020" name="Stud. Mycol.">
        <title>101 Dothideomycetes genomes: a test case for predicting lifestyles and emergence of pathogens.</title>
        <authorList>
            <person name="Haridas S."/>
            <person name="Albert R."/>
            <person name="Binder M."/>
            <person name="Bloem J."/>
            <person name="Labutti K."/>
            <person name="Salamov A."/>
            <person name="Andreopoulos B."/>
            <person name="Baker S."/>
            <person name="Barry K."/>
            <person name="Bills G."/>
            <person name="Bluhm B."/>
            <person name="Cannon C."/>
            <person name="Castanera R."/>
            <person name="Culley D."/>
            <person name="Daum C."/>
            <person name="Ezra D."/>
            <person name="Gonzalez J."/>
            <person name="Henrissat B."/>
            <person name="Kuo A."/>
            <person name="Liang C."/>
            <person name="Lipzen A."/>
            <person name="Lutzoni F."/>
            <person name="Magnuson J."/>
            <person name="Mondo S."/>
            <person name="Nolan M."/>
            <person name="Ohm R."/>
            <person name="Pangilinan J."/>
            <person name="Park H.-J."/>
            <person name="Ramirez L."/>
            <person name="Alfaro M."/>
            <person name="Sun H."/>
            <person name="Tritt A."/>
            <person name="Yoshinaga Y."/>
            <person name="Zwiers L.-H."/>
            <person name="Turgeon B."/>
            <person name="Goodwin S."/>
            <person name="Spatafora J."/>
            <person name="Crous P."/>
            <person name="Grigoriev I."/>
        </authorList>
    </citation>
    <scope>NUCLEOTIDE SEQUENCE</scope>
    <source>
        <strain evidence="2">CBS 121167</strain>
    </source>
</reference>
<name>A0A6A6BVE2_9PEZI</name>
<evidence type="ECO:0000313" key="2">
    <source>
        <dbReference type="EMBL" id="KAF2146817.1"/>
    </source>
</evidence>
<evidence type="ECO:0000313" key="3">
    <source>
        <dbReference type="Proteomes" id="UP000799438"/>
    </source>
</evidence>
<evidence type="ECO:0000256" key="1">
    <source>
        <dbReference type="SAM" id="MobiDB-lite"/>
    </source>
</evidence>
<gene>
    <name evidence="2" type="ORF">K452DRAFT_71349</name>
</gene>
<organism evidence="2 3">
    <name type="scientific">Aplosporella prunicola CBS 121167</name>
    <dbReference type="NCBI Taxonomy" id="1176127"/>
    <lineage>
        <taxon>Eukaryota</taxon>
        <taxon>Fungi</taxon>
        <taxon>Dikarya</taxon>
        <taxon>Ascomycota</taxon>
        <taxon>Pezizomycotina</taxon>
        <taxon>Dothideomycetes</taxon>
        <taxon>Dothideomycetes incertae sedis</taxon>
        <taxon>Botryosphaeriales</taxon>
        <taxon>Aplosporellaceae</taxon>
        <taxon>Aplosporella</taxon>
    </lineage>
</organism>
<dbReference type="EMBL" id="ML995475">
    <property type="protein sequence ID" value="KAF2146817.1"/>
    <property type="molecule type" value="Genomic_DNA"/>
</dbReference>
<accession>A0A6A6BVE2</accession>
<sequence>MYLGRDYLPTSCIARSLSRYMVWWDLTVAVFTSFTSYSHIHTHTHKGKPEPRQMATTKKKKKNSSSSTFGIPKKKKSKKQKKSLRRESRVRKKAPKVREPDQLGQQATNQKVTNSTADFSLCSRTANDILPQTALAAAAATTTTTAVEDASHSTRSLARCC</sequence>
<dbReference type="AlphaFoldDB" id="A0A6A6BVE2"/>
<keyword evidence="3" id="KW-1185">Reference proteome</keyword>
<feature type="compositionally biased region" description="Polar residues" evidence="1">
    <location>
        <begin position="103"/>
        <end position="112"/>
    </location>
</feature>
<protein>
    <submittedName>
        <fullName evidence="2">Uncharacterized protein</fullName>
    </submittedName>
</protein>
<dbReference type="GeneID" id="54304562"/>
<feature type="region of interest" description="Disordered" evidence="1">
    <location>
        <begin position="41"/>
        <end position="112"/>
    </location>
</feature>
<feature type="compositionally biased region" description="Basic residues" evidence="1">
    <location>
        <begin position="72"/>
        <end position="95"/>
    </location>
</feature>
<dbReference type="Proteomes" id="UP000799438">
    <property type="component" value="Unassembled WGS sequence"/>
</dbReference>
<dbReference type="RefSeq" id="XP_033402526.1">
    <property type="nucleotide sequence ID" value="XM_033547055.1"/>
</dbReference>
<proteinExistence type="predicted"/>